<organism evidence="2 3">
    <name type="scientific">Pestalotiopsis fici (strain W106-1 / CGMCC3.15140)</name>
    <dbReference type="NCBI Taxonomy" id="1229662"/>
    <lineage>
        <taxon>Eukaryota</taxon>
        <taxon>Fungi</taxon>
        <taxon>Dikarya</taxon>
        <taxon>Ascomycota</taxon>
        <taxon>Pezizomycotina</taxon>
        <taxon>Sordariomycetes</taxon>
        <taxon>Xylariomycetidae</taxon>
        <taxon>Amphisphaeriales</taxon>
        <taxon>Sporocadaceae</taxon>
        <taxon>Pestalotiopsis</taxon>
    </lineage>
</organism>
<accession>W3WWA8</accession>
<dbReference type="InParanoid" id="W3WWA8"/>
<evidence type="ECO:0000256" key="1">
    <source>
        <dbReference type="SAM" id="SignalP"/>
    </source>
</evidence>
<dbReference type="Proteomes" id="UP000030651">
    <property type="component" value="Unassembled WGS sequence"/>
</dbReference>
<reference evidence="3" key="1">
    <citation type="journal article" date="2015" name="BMC Genomics">
        <title>Genomic and transcriptomic analysis of the endophytic fungus Pestalotiopsis fici reveals its lifestyle and high potential for synthesis of natural products.</title>
        <authorList>
            <person name="Wang X."/>
            <person name="Zhang X."/>
            <person name="Liu L."/>
            <person name="Xiang M."/>
            <person name="Wang W."/>
            <person name="Sun X."/>
            <person name="Che Y."/>
            <person name="Guo L."/>
            <person name="Liu G."/>
            <person name="Guo L."/>
            <person name="Wang C."/>
            <person name="Yin W.B."/>
            <person name="Stadler M."/>
            <person name="Zhang X."/>
            <person name="Liu X."/>
        </authorList>
    </citation>
    <scope>NUCLEOTIDE SEQUENCE [LARGE SCALE GENOMIC DNA]</scope>
    <source>
        <strain evidence="3">W106-1 / CGMCC3.15140</strain>
    </source>
</reference>
<sequence>MKSIALISLATAAAAAVQINYYTDGGCSQFNASPPNVPIDGSCYQWQLSGTNSANIANCDHGRCQCTFYAGDNCQGAQDVATSPGDNCASNFGNGFRSFRCVVSD</sequence>
<evidence type="ECO:0000313" key="2">
    <source>
        <dbReference type="EMBL" id="ETS77402.1"/>
    </source>
</evidence>
<keyword evidence="3" id="KW-1185">Reference proteome</keyword>
<protein>
    <submittedName>
        <fullName evidence="2">Uncharacterized protein</fullName>
    </submittedName>
</protein>
<dbReference type="OMA" id="YYTDGGC"/>
<dbReference type="RefSeq" id="XP_007838048.1">
    <property type="nucleotide sequence ID" value="XM_007839857.1"/>
</dbReference>
<proteinExistence type="predicted"/>
<dbReference type="KEGG" id="pfy:PFICI_11276"/>
<keyword evidence="1" id="KW-0732">Signal</keyword>
<name>W3WWA8_PESFW</name>
<dbReference type="GeneID" id="19276289"/>
<evidence type="ECO:0000313" key="3">
    <source>
        <dbReference type="Proteomes" id="UP000030651"/>
    </source>
</evidence>
<dbReference type="HOGENOM" id="CLU_160833_0_0_1"/>
<gene>
    <name evidence="2" type="ORF">PFICI_11276</name>
</gene>
<feature type="signal peptide" evidence="1">
    <location>
        <begin position="1"/>
        <end position="16"/>
    </location>
</feature>
<dbReference type="EMBL" id="KI912116">
    <property type="protein sequence ID" value="ETS77402.1"/>
    <property type="molecule type" value="Genomic_DNA"/>
</dbReference>
<dbReference type="OrthoDB" id="5133123at2759"/>
<dbReference type="AlphaFoldDB" id="W3WWA8"/>
<dbReference type="eggNOG" id="ENOG502T2Q3">
    <property type="taxonomic scope" value="Eukaryota"/>
</dbReference>
<feature type="chain" id="PRO_5004833981" evidence="1">
    <location>
        <begin position="17"/>
        <end position="105"/>
    </location>
</feature>